<dbReference type="Gene3D" id="3.90.550.10">
    <property type="entry name" value="Spore Coat Polysaccharide Biosynthesis Protein SpsA, Chain A"/>
    <property type="match status" value="1"/>
</dbReference>
<dbReference type="GO" id="GO:0016740">
    <property type="term" value="F:transferase activity"/>
    <property type="evidence" value="ECO:0007669"/>
    <property type="project" value="UniProtKB-KW"/>
</dbReference>
<keyword evidence="9" id="KW-1185">Reference proteome</keyword>
<reference evidence="8 9" key="1">
    <citation type="submission" date="2021-08" db="EMBL/GenBank/DDBJ databases">
        <title>Draft genome sequence of Mycolicibacterium sp. NGTWS1702 strain.</title>
        <authorList>
            <person name="Matsumoto M."/>
            <person name="Tang B.C.C."/>
            <person name="Machida Y."/>
            <person name="Matoyama H."/>
            <person name="Kishihara T."/>
            <person name="Sato S."/>
            <person name="Kondo I."/>
            <person name="Sano M."/>
            <person name="Kato G."/>
        </authorList>
    </citation>
    <scope>NUCLEOTIDE SEQUENCE [LARGE SCALE GENOMIC DNA]</scope>
    <source>
        <strain evidence="8 9">NGTWSNA01</strain>
    </source>
</reference>
<evidence type="ECO:0000256" key="6">
    <source>
        <dbReference type="SAM" id="Phobius"/>
    </source>
</evidence>
<evidence type="ECO:0000259" key="7">
    <source>
        <dbReference type="Pfam" id="PF00535"/>
    </source>
</evidence>
<gene>
    <name evidence="8" type="ORF">NGTWS1702_15310</name>
</gene>
<evidence type="ECO:0000256" key="1">
    <source>
        <dbReference type="ARBA" id="ARBA00004776"/>
    </source>
</evidence>
<comment type="similarity">
    <text evidence="2">Belongs to the glycosyltransferase 2 family.</text>
</comment>
<comment type="pathway">
    <text evidence="1">Cell wall biogenesis; cell wall polysaccharide biosynthesis.</text>
</comment>
<feature type="domain" description="Glycosyltransferase 2-like" evidence="7">
    <location>
        <begin position="2"/>
        <end position="161"/>
    </location>
</feature>
<organism evidence="8 9">
    <name type="scientific">Mycolicibacterium cyprinidarum</name>
    <dbReference type="NCBI Taxonomy" id="2860311"/>
    <lineage>
        <taxon>Bacteria</taxon>
        <taxon>Bacillati</taxon>
        <taxon>Actinomycetota</taxon>
        <taxon>Actinomycetes</taxon>
        <taxon>Mycobacteriales</taxon>
        <taxon>Mycobacteriaceae</taxon>
        <taxon>Mycolicibacterium</taxon>
    </lineage>
</organism>
<evidence type="ECO:0000256" key="5">
    <source>
        <dbReference type="ARBA" id="ARBA00023316"/>
    </source>
</evidence>
<dbReference type="InterPro" id="IPR001173">
    <property type="entry name" value="Glyco_trans_2-like"/>
</dbReference>
<dbReference type="PANTHER" id="PTHR43179:SF12">
    <property type="entry name" value="GALACTOFURANOSYLTRANSFERASE GLFT2"/>
    <property type="match status" value="1"/>
</dbReference>
<evidence type="ECO:0000256" key="2">
    <source>
        <dbReference type="ARBA" id="ARBA00006739"/>
    </source>
</evidence>
<dbReference type="Pfam" id="PF00535">
    <property type="entry name" value="Glycos_transf_2"/>
    <property type="match status" value="1"/>
</dbReference>
<dbReference type="Proteomes" id="UP001060504">
    <property type="component" value="Unassembled WGS sequence"/>
</dbReference>
<name>A0ABQ4V8T5_9MYCO</name>
<accession>A0ABQ4V8T5</accession>
<dbReference type="PANTHER" id="PTHR43179">
    <property type="entry name" value="RHAMNOSYLTRANSFERASE WBBL"/>
    <property type="match status" value="1"/>
</dbReference>
<keyword evidence="4 8" id="KW-0808">Transferase</keyword>
<keyword evidence="3" id="KW-0328">Glycosyltransferase</keyword>
<dbReference type="SUPFAM" id="SSF53448">
    <property type="entry name" value="Nucleotide-diphospho-sugar transferases"/>
    <property type="match status" value="1"/>
</dbReference>
<proteinExistence type="inferred from homology"/>
<sequence length="308" mass="33387">MVICAYTEQRWNDTLDAVASVRAQRPAPYDLIVVVDHNPQLQARLAEALSDVRVVANRNERGLSGARNTGVELTDAEVVVFLDDDAVAQAGWLGGLAAHYNDPAVLGVGGRIDPGWSTERPKWWPPEFDWVIGCNYIGQHPGIVRNLIGANASFRRELFAEGGFTSGMGRSAVVDRPVGCEETEFCIRVGKTRPDGVFIYDDQAAVIHRVPIARQNFSYFRTRCFSEGLSKAQVTSSVGVGTGLSSEWSYSTVTLPLGVWRGLGRAARGDRAGLLTAVAIIAGLGYTTAGYMIGTATSLWHKLRDSSK</sequence>
<comment type="caution">
    <text evidence="8">The sequence shown here is derived from an EMBL/GenBank/DDBJ whole genome shotgun (WGS) entry which is preliminary data.</text>
</comment>
<keyword evidence="5" id="KW-0961">Cell wall biogenesis/degradation</keyword>
<keyword evidence="6" id="KW-0472">Membrane</keyword>
<dbReference type="EMBL" id="BPRH01001615">
    <property type="protein sequence ID" value="GJF14048.1"/>
    <property type="molecule type" value="Genomic_DNA"/>
</dbReference>
<protein>
    <submittedName>
        <fullName evidence="8">Glycosyl transferase family 2</fullName>
    </submittedName>
</protein>
<evidence type="ECO:0000256" key="3">
    <source>
        <dbReference type="ARBA" id="ARBA00022676"/>
    </source>
</evidence>
<dbReference type="InterPro" id="IPR029044">
    <property type="entry name" value="Nucleotide-diphossugar_trans"/>
</dbReference>
<keyword evidence="6" id="KW-1133">Transmembrane helix</keyword>
<evidence type="ECO:0000313" key="8">
    <source>
        <dbReference type="EMBL" id="GJF14048.1"/>
    </source>
</evidence>
<evidence type="ECO:0000313" key="9">
    <source>
        <dbReference type="Proteomes" id="UP001060504"/>
    </source>
</evidence>
<keyword evidence="6" id="KW-0812">Transmembrane</keyword>
<feature type="transmembrane region" description="Helical" evidence="6">
    <location>
        <begin position="272"/>
        <end position="293"/>
    </location>
</feature>
<evidence type="ECO:0000256" key="4">
    <source>
        <dbReference type="ARBA" id="ARBA00022679"/>
    </source>
</evidence>